<evidence type="ECO:0000256" key="2">
    <source>
        <dbReference type="ARBA" id="ARBA00006357"/>
    </source>
</evidence>
<dbReference type="Proteomes" id="UP000541558">
    <property type="component" value="Unassembled WGS sequence"/>
</dbReference>
<dbReference type="EMBL" id="JAACJK010000064">
    <property type="protein sequence ID" value="KAF5335174.1"/>
    <property type="molecule type" value="Genomic_DNA"/>
</dbReference>
<evidence type="ECO:0000256" key="7">
    <source>
        <dbReference type="SAM" id="Phobius"/>
    </source>
</evidence>
<evidence type="ECO:0000256" key="6">
    <source>
        <dbReference type="ARBA" id="ARBA00023242"/>
    </source>
</evidence>
<dbReference type="PANTHER" id="PTHR12801">
    <property type="entry name" value="RNA EXONUCLEASE REXO1 / RECO3 FAMILY MEMBER-RELATED"/>
    <property type="match status" value="1"/>
</dbReference>
<keyword evidence="7" id="KW-0812">Transmembrane</keyword>
<dbReference type="InterPro" id="IPR012337">
    <property type="entry name" value="RNaseH-like_sf"/>
</dbReference>
<keyword evidence="7" id="KW-1133">Transmembrane helix</keyword>
<dbReference type="InterPro" id="IPR036397">
    <property type="entry name" value="RNaseH_sf"/>
</dbReference>
<dbReference type="GO" id="GO:0010629">
    <property type="term" value="P:negative regulation of gene expression"/>
    <property type="evidence" value="ECO:0007669"/>
    <property type="project" value="UniProtKB-ARBA"/>
</dbReference>
<keyword evidence="6" id="KW-0539">Nucleus</keyword>
<feature type="transmembrane region" description="Helical" evidence="7">
    <location>
        <begin position="752"/>
        <end position="768"/>
    </location>
</feature>
<dbReference type="Gene3D" id="1.20.1280.50">
    <property type="match status" value="1"/>
</dbReference>
<comment type="similarity">
    <text evidence="2">Belongs to the REXO1/REXO3 family.</text>
</comment>
<evidence type="ECO:0000259" key="8">
    <source>
        <dbReference type="PROSITE" id="PS50181"/>
    </source>
</evidence>
<dbReference type="InterPro" id="IPR034922">
    <property type="entry name" value="REX1-like_exo"/>
</dbReference>
<keyword evidence="10" id="KW-1185">Reference proteome</keyword>
<feature type="domain" description="F-box" evidence="8">
    <location>
        <begin position="961"/>
        <end position="1016"/>
    </location>
</feature>
<dbReference type="PANTHER" id="PTHR12801:SF115">
    <property type="entry name" value="FI18136P1-RELATED"/>
    <property type="match status" value="1"/>
</dbReference>
<keyword evidence="7" id="KW-0472">Membrane</keyword>
<gene>
    <name evidence="9" type="ORF">D9611_010955</name>
</gene>
<dbReference type="InterPro" id="IPR036047">
    <property type="entry name" value="F-box-like_dom_sf"/>
</dbReference>
<organism evidence="9 10">
    <name type="scientific">Ephemerocybe angulata</name>
    <dbReference type="NCBI Taxonomy" id="980116"/>
    <lineage>
        <taxon>Eukaryota</taxon>
        <taxon>Fungi</taxon>
        <taxon>Dikarya</taxon>
        <taxon>Basidiomycota</taxon>
        <taxon>Agaricomycotina</taxon>
        <taxon>Agaricomycetes</taxon>
        <taxon>Agaricomycetidae</taxon>
        <taxon>Agaricales</taxon>
        <taxon>Agaricineae</taxon>
        <taxon>Psathyrellaceae</taxon>
        <taxon>Ephemerocybe</taxon>
    </lineage>
</organism>
<evidence type="ECO:0000256" key="3">
    <source>
        <dbReference type="ARBA" id="ARBA00022722"/>
    </source>
</evidence>
<evidence type="ECO:0000313" key="10">
    <source>
        <dbReference type="Proteomes" id="UP000541558"/>
    </source>
</evidence>
<evidence type="ECO:0000256" key="5">
    <source>
        <dbReference type="ARBA" id="ARBA00022839"/>
    </source>
</evidence>
<dbReference type="PROSITE" id="PS50181">
    <property type="entry name" value="FBOX"/>
    <property type="match status" value="1"/>
</dbReference>
<dbReference type="OrthoDB" id="206335at2759"/>
<dbReference type="GO" id="GO:0004527">
    <property type="term" value="F:exonuclease activity"/>
    <property type="evidence" value="ECO:0007669"/>
    <property type="project" value="UniProtKB-KW"/>
</dbReference>
<dbReference type="GO" id="GO:0005634">
    <property type="term" value="C:nucleus"/>
    <property type="evidence" value="ECO:0007669"/>
    <property type="project" value="UniProtKB-SubCell"/>
</dbReference>
<evidence type="ECO:0000313" key="9">
    <source>
        <dbReference type="EMBL" id="KAF5335174.1"/>
    </source>
</evidence>
<dbReference type="InterPro" id="IPR013520">
    <property type="entry name" value="Ribonucl_H"/>
</dbReference>
<keyword evidence="3" id="KW-0540">Nuclease</keyword>
<name>A0A8H5FFR1_9AGAR</name>
<dbReference type="SUPFAM" id="SSF81383">
    <property type="entry name" value="F-box domain"/>
    <property type="match status" value="1"/>
</dbReference>
<comment type="caution">
    <text evidence="9">The sequence shown here is derived from an EMBL/GenBank/DDBJ whole genome shotgun (WGS) entry which is preliminary data.</text>
</comment>
<dbReference type="GO" id="GO:0003676">
    <property type="term" value="F:nucleic acid binding"/>
    <property type="evidence" value="ECO:0007669"/>
    <property type="project" value="InterPro"/>
</dbReference>
<feature type="transmembrane region" description="Helical" evidence="7">
    <location>
        <begin position="729"/>
        <end position="745"/>
    </location>
</feature>
<reference evidence="9 10" key="1">
    <citation type="journal article" date="2020" name="ISME J.">
        <title>Uncovering the hidden diversity of litter-decomposition mechanisms in mushroom-forming fungi.</title>
        <authorList>
            <person name="Floudas D."/>
            <person name="Bentzer J."/>
            <person name="Ahren D."/>
            <person name="Johansson T."/>
            <person name="Persson P."/>
            <person name="Tunlid A."/>
        </authorList>
    </citation>
    <scope>NUCLEOTIDE SEQUENCE [LARGE SCALE GENOMIC DNA]</scope>
    <source>
        <strain evidence="9 10">CBS 175.51</strain>
    </source>
</reference>
<evidence type="ECO:0000256" key="4">
    <source>
        <dbReference type="ARBA" id="ARBA00022801"/>
    </source>
</evidence>
<dbReference type="Gene3D" id="3.30.420.10">
    <property type="entry name" value="Ribonuclease H-like superfamily/Ribonuclease H"/>
    <property type="match status" value="1"/>
</dbReference>
<evidence type="ECO:0000256" key="1">
    <source>
        <dbReference type="ARBA" id="ARBA00004123"/>
    </source>
</evidence>
<dbReference type="SMART" id="SM00479">
    <property type="entry name" value="EXOIII"/>
    <property type="match status" value="1"/>
</dbReference>
<dbReference type="SUPFAM" id="SSF53098">
    <property type="entry name" value="Ribonuclease H-like"/>
    <property type="match status" value="1"/>
</dbReference>
<dbReference type="CDD" id="cd06145">
    <property type="entry name" value="REX1_like"/>
    <property type="match status" value="1"/>
</dbReference>
<dbReference type="InterPro" id="IPR047021">
    <property type="entry name" value="REXO1/3/4-like"/>
</dbReference>
<keyword evidence="5" id="KW-0269">Exonuclease</keyword>
<keyword evidence="4" id="KW-0378">Hydrolase</keyword>
<comment type="subcellular location">
    <subcellularLocation>
        <location evidence="1">Nucleus</location>
    </subcellularLocation>
</comment>
<protein>
    <recommendedName>
        <fullName evidence="8">F-box domain-containing protein</fullName>
    </recommendedName>
</protein>
<dbReference type="FunFam" id="3.30.420.10:FF:000031">
    <property type="entry name" value="RNA exonuclease 1"/>
    <property type="match status" value="1"/>
</dbReference>
<proteinExistence type="inferred from homology"/>
<accession>A0A8H5FFR1</accession>
<sequence>MYHPGWPYRRRADMPSATPMMLFPCSVPGCTKPRVVPQIVYSRPPPPQPPYFQMTQPRFLYSNHEIAKRNHAIGVEEVRDLVLHLIADGPNPNWLRVENPQLVQRVVVLMVPGLSNDLLALPPIPTSATTNPNLPISIPLPSPSTSGTAAAIPFIATTFSHACPTRAPGDQNRMHSVLSHFFSCPVSGEEKKRRANQKSKSEVPKNDPTQYMLTLEQMLENDYPIPSYMADVFQKPSGWLETPEQPPPANPNVQRTIYAIDCEMCLTEDGKELTRVCMIDFTTGNVIFDQLVKPDKPIVDYLTRFSGITEQHLAPITTTLADVQARVLNLLSPPAANPFSSSSSAPAPPTPILIGHSLESDLKALKICHPFCIDTALMYHHPRGRPLKPGLAWLTKKWLGREIQARGEGGHDPEEDARACLDLLKKKLVEGPGFGEYKTDQESVFERMGRANKRGIAPGAGGVRSAVVDYGNPVQMHGSKATTAVGCRSDEEVVEGVLGAVGAHDFVFARLMGLADQLGWITQRQPQDATVPAPPPTVATPEQIQTSLLALNSHLTKIHAALPPRTAFVVFTGHSDPRRMTALTGRKQQFDNALRAGKKPEDLAGEGIKWTAADGRELEEAVELTRRGLPLSEHCLYSFYWLSALPLGFPFTSCDGRNFDAQCCRTTGLTPGKYHGPGLMAKSTRSLRRLELNLFAGSQPALLCQWSQAPDDTQHMAPERTPNNASAQLPAYGAIVLLSILGCAARPSSGRWLYFVPVAGLTLFFLFFTSTSDMVNDYSLGSWIASNLFVMADYLVLTDVQNTLRKKGPQAHPTNLISSASFSTRLRWAFDLFTSARGVGWQHESTAHIRKQRGSGGKAVHTRLDAVVQHLVGLARCLALYVLGDVAMQVNSSFRTDGPPFGAQVWWLRPTVLGHALAARGAIDAVYCGAGIVSVVSGLSEPDAWPPLFGSFVDAWSVQNVWGMISLPDEILEEIFFRATAAAELEEPLLPLKSINLVSRSWHSTFLSSPRLWRNIGYIRVDMHNCNMHDSKPDTEGPFLQGLTRHLSRAKSQPLTFSFDAGWTYITRVVATAGRALAVLSKHASQWQSVELTIHAAVIHALDGIDGNLSQLEQLTLDMQGTDPPPRLNHFAVAPRLSSVRIQFVGNYQEPEDMLVLPWSQLVEYQAKIGLHEKGLHAVLTSSPQLQTLESPYYFHPNTYFLDAPYRHTTLTRLRLRFRSPDSSCILRRLVLPGLLDLSVASLVPESVFSDIAALISSSRCLLTALAVLPTDASSGSLGGQFTRVLALCPMLEYLCLNGFTMPDVRELMSFWTQDEDEEGGVGAPKLVPELKRLDIRRNMIYLPPEEHYIALNALAKSREDMHRRGVAQHLLKIHVESVASTNDEQSLNNLRLLDYSGLAPERELLEVRKWAEALKVALGKEAPTYRGFWSCCVPRAPRWYRTISGLKGALREMAAYKLERSNVACLYVRTLFNSSSSIES</sequence>
<dbReference type="InterPro" id="IPR001810">
    <property type="entry name" value="F-box_dom"/>
</dbReference>